<dbReference type="SUPFAM" id="SSF158472">
    <property type="entry name" value="HAMP domain-like"/>
    <property type="match status" value="1"/>
</dbReference>
<comment type="catalytic activity">
    <reaction evidence="1">
        <text>ATP + protein L-histidine = ADP + protein N-phospho-L-histidine.</text>
        <dbReference type="EC" id="2.7.13.3"/>
    </reaction>
</comment>
<dbReference type="Gene3D" id="6.10.340.10">
    <property type="match status" value="1"/>
</dbReference>
<dbReference type="CDD" id="cd00082">
    <property type="entry name" value="HisKA"/>
    <property type="match status" value="1"/>
</dbReference>
<gene>
    <name evidence="19" type="ORF">FHU41_001130</name>
</gene>
<keyword evidence="5" id="KW-0597">Phosphoprotein</keyword>
<evidence type="ECO:0000256" key="5">
    <source>
        <dbReference type="ARBA" id="ARBA00022553"/>
    </source>
</evidence>
<evidence type="ECO:0000313" key="19">
    <source>
        <dbReference type="EMBL" id="NYE94909.1"/>
    </source>
</evidence>
<organism evidence="19 20">
    <name type="scientific">Psychromicrobium silvestre</name>
    <dbReference type="NCBI Taxonomy" id="1645614"/>
    <lineage>
        <taxon>Bacteria</taxon>
        <taxon>Bacillati</taxon>
        <taxon>Actinomycetota</taxon>
        <taxon>Actinomycetes</taxon>
        <taxon>Micrococcales</taxon>
        <taxon>Micrococcaceae</taxon>
        <taxon>Psychromicrobium</taxon>
    </lineage>
</organism>
<keyword evidence="11 16" id="KW-1133">Transmembrane helix</keyword>
<evidence type="ECO:0000256" key="7">
    <source>
        <dbReference type="ARBA" id="ARBA00022692"/>
    </source>
</evidence>
<keyword evidence="4" id="KW-1003">Cell membrane</keyword>
<sequence length="569" mass="62516">MGNEGFLSRLTATLQRGWQLAQGLFKREYGWALGRWRRSLQFRTIMVTLLVTFLAVGGVGIFLSNQIANGLFQERLEQASSESMRSIGQVQNAFTGTGAQIHDKAALVSLARGVLLGLESGTSDGNRGYLLVLAPGQTNPLTLTSPIASAANTGATTSIVPDELRHMVQNNSGQFWKSIALPVNNSGTHPALVMGSKVTLVNTEYELYLVYDLGKTQDTLNYIQSVLWSSGAALLLLIGGITWYVTRNVVQPVGQAALVAEKLAAGQLQERMNTRGEDEVARLGDSFNKMATALQEQITQLATLSQMQRNFVSDVSHELRTPLTTVRMAAEVLYESRDSFDPVNRRSAELMYHQVERFQALLADLLEISRFDAGAAVLDWESQELFAVINRVLESTQLLAERIGSTITVISTVPENHYVLEMDPRRIERILRNLIVNALEHGEKRPIEIFVAADQEVVAVAVRDHGIGMNQEALSRVFDRFWRADPARARTTGGSGLGLAIATEDTHLHHGKLEVWGSPAEGSCFRLTLPRQRQIVVDHSPLELPPGGSVEQVVPSSLESGTPQEREEA</sequence>
<keyword evidence="8" id="KW-0547">Nucleotide-binding</keyword>
<keyword evidence="20" id="KW-1185">Reference proteome</keyword>
<evidence type="ECO:0000256" key="16">
    <source>
        <dbReference type="SAM" id="Phobius"/>
    </source>
</evidence>
<dbReference type="SUPFAM" id="SSF47384">
    <property type="entry name" value="Homodimeric domain of signal transducing histidine kinase"/>
    <property type="match status" value="1"/>
</dbReference>
<dbReference type="FunFam" id="3.30.565.10:FF:000013">
    <property type="entry name" value="Two-component sensor histidine kinase"/>
    <property type="match status" value="1"/>
</dbReference>
<evidence type="ECO:0000259" key="18">
    <source>
        <dbReference type="PROSITE" id="PS50885"/>
    </source>
</evidence>
<dbReference type="Pfam" id="PF00672">
    <property type="entry name" value="HAMP"/>
    <property type="match status" value="1"/>
</dbReference>
<dbReference type="PANTHER" id="PTHR43547">
    <property type="entry name" value="TWO-COMPONENT HISTIDINE KINASE"/>
    <property type="match status" value="1"/>
</dbReference>
<dbReference type="InterPro" id="IPR047669">
    <property type="entry name" value="MtrAB_MtrB"/>
</dbReference>
<dbReference type="Proteomes" id="UP000521748">
    <property type="component" value="Unassembled WGS sequence"/>
</dbReference>
<evidence type="ECO:0000256" key="10">
    <source>
        <dbReference type="ARBA" id="ARBA00022840"/>
    </source>
</evidence>
<dbReference type="EC" id="2.7.13.3" evidence="3"/>
<dbReference type="EMBL" id="JACBYQ010000001">
    <property type="protein sequence ID" value="NYE94909.1"/>
    <property type="molecule type" value="Genomic_DNA"/>
</dbReference>
<dbReference type="FunFam" id="1.10.287.130:FF:000010">
    <property type="entry name" value="Two-component sensor histidine kinase"/>
    <property type="match status" value="1"/>
</dbReference>
<comment type="subcellular location">
    <subcellularLocation>
        <location evidence="2">Cell membrane</location>
        <topology evidence="2">Multi-pass membrane protein</topology>
    </subcellularLocation>
</comment>
<dbReference type="GO" id="GO:0005886">
    <property type="term" value="C:plasma membrane"/>
    <property type="evidence" value="ECO:0007669"/>
    <property type="project" value="UniProtKB-SubCell"/>
</dbReference>
<evidence type="ECO:0000259" key="17">
    <source>
        <dbReference type="PROSITE" id="PS50109"/>
    </source>
</evidence>
<evidence type="ECO:0000313" key="20">
    <source>
        <dbReference type="Proteomes" id="UP000521748"/>
    </source>
</evidence>
<evidence type="ECO:0000256" key="6">
    <source>
        <dbReference type="ARBA" id="ARBA00022679"/>
    </source>
</evidence>
<accession>A0A7Y9S5F9</accession>
<name>A0A7Y9S5F9_9MICC</name>
<dbReference type="PROSITE" id="PS50885">
    <property type="entry name" value="HAMP"/>
    <property type="match status" value="1"/>
</dbReference>
<keyword evidence="12" id="KW-0902">Two-component regulatory system</keyword>
<feature type="region of interest" description="Disordered" evidence="15">
    <location>
        <begin position="540"/>
        <end position="569"/>
    </location>
</feature>
<proteinExistence type="predicted"/>
<dbReference type="SMART" id="SM00304">
    <property type="entry name" value="HAMP"/>
    <property type="match status" value="1"/>
</dbReference>
<evidence type="ECO:0000256" key="9">
    <source>
        <dbReference type="ARBA" id="ARBA00022777"/>
    </source>
</evidence>
<evidence type="ECO:0000256" key="13">
    <source>
        <dbReference type="ARBA" id="ARBA00023136"/>
    </source>
</evidence>
<feature type="compositionally biased region" description="Polar residues" evidence="15">
    <location>
        <begin position="554"/>
        <end position="563"/>
    </location>
</feature>
<evidence type="ECO:0000256" key="1">
    <source>
        <dbReference type="ARBA" id="ARBA00000085"/>
    </source>
</evidence>
<evidence type="ECO:0000256" key="8">
    <source>
        <dbReference type="ARBA" id="ARBA00022741"/>
    </source>
</evidence>
<dbReference type="AlphaFoldDB" id="A0A7Y9S5F9"/>
<dbReference type="InterPro" id="IPR003660">
    <property type="entry name" value="HAMP_dom"/>
</dbReference>
<evidence type="ECO:0000256" key="3">
    <source>
        <dbReference type="ARBA" id="ARBA00012438"/>
    </source>
</evidence>
<dbReference type="InterPro" id="IPR005467">
    <property type="entry name" value="His_kinase_dom"/>
</dbReference>
<feature type="domain" description="HAMP" evidence="18">
    <location>
        <begin position="247"/>
        <end position="299"/>
    </location>
</feature>
<evidence type="ECO:0000256" key="11">
    <source>
        <dbReference type="ARBA" id="ARBA00022989"/>
    </source>
</evidence>
<dbReference type="InterPro" id="IPR003661">
    <property type="entry name" value="HisK_dim/P_dom"/>
</dbReference>
<dbReference type="PROSITE" id="PS50109">
    <property type="entry name" value="HIS_KIN"/>
    <property type="match status" value="1"/>
</dbReference>
<dbReference type="GO" id="GO:0000155">
    <property type="term" value="F:phosphorelay sensor kinase activity"/>
    <property type="evidence" value="ECO:0007669"/>
    <property type="project" value="InterPro"/>
</dbReference>
<dbReference type="InterPro" id="IPR004358">
    <property type="entry name" value="Sig_transdc_His_kin-like_C"/>
</dbReference>
<dbReference type="InterPro" id="IPR003594">
    <property type="entry name" value="HATPase_dom"/>
</dbReference>
<evidence type="ECO:0000256" key="15">
    <source>
        <dbReference type="SAM" id="MobiDB-lite"/>
    </source>
</evidence>
<dbReference type="GO" id="GO:0005524">
    <property type="term" value="F:ATP binding"/>
    <property type="evidence" value="ECO:0007669"/>
    <property type="project" value="UniProtKB-KW"/>
</dbReference>
<keyword evidence="13 16" id="KW-0472">Membrane</keyword>
<dbReference type="SUPFAM" id="SSF55874">
    <property type="entry name" value="ATPase domain of HSP90 chaperone/DNA topoisomerase II/histidine kinase"/>
    <property type="match status" value="1"/>
</dbReference>
<dbReference type="RefSeq" id="WP_343046251.1">
    <property type="nucleotide sequence ID" value="NZ_JACBYQ010000001.1"/>
</dbReference>
<evidence type="ECO:0000256" key="2">
    <source>
        <dbReference type="ARBA" id="ARBA00004651"/>
    </source>
</evidence>
<evidence type="ECO:0000256" key="4">
    <source>
        <dbReference type="ARBA" id="ARBA00022475"/>
    </source>
</evidence>
<dbReference type="CDD" id="cd06225">
    <property type="entry name" value="HAMP"/>
    <property type="match status" value="1"/>
</dbReference>
<feature type="transmembrane region" description="Helical" evidence="16">
    <location>
        <begin position="40"/>
        <end position="63"/>
    </location>
</feature>
<dbReference type="Gene3D" id="1.10.287.130">
    <property type="match status" value="1"/>
</dbReference>
<evidence type="ECO:0000256" key="14">
    <source>
        <dbReference type="ARBA" id="ARBA00035305"/>
    </source>
</evidence>
<evidence type="ECO:0000256" key="12">
    <source>
        <dbReference type="ARBA" id="ARBA00023012"/>
    </source>
</evidence>
<dbReference type="CDD" id="cd00075">
    <property type="entry name" value="HATPase"/>
    <property type="match status" value="1"/>
</dbReference>
<keyword evidence="10" id="KW-0067">ATP-binding</keyword>
<feature type="domain" description="Histidine kinase" evidence="17">
    <location>
        <begin position="314"/>
        <end position="533"/>
    </location>
</feature>
<keyword evidence="7 16" id="KW-0812">Transmembrane</keyword>
<keyword evidence="9 19" id="KW-0418">Kinase</keyword>
<dbReference type="PRINTS" id="PR00344">
    <property type="entry name" value="BCTRLSENSOR"/>
</dbReference>
<dbReference type="InterPro" id="IPR036097">
    <property type="entry name" value="HisK_dim/P_sf"/>
</dbReference>
<dbReference type="SMART" id="SM00388">
    <property type="entry name" value="HisKA"/>
    <property type="match status" value="1"/>
</dbReference>
<protein>
    <recommendedName>
        <fullName evidence="14">Sensor histidine kinase MtrB</fullName>
        <ecNumber evidence="3">2.7.13.3</ecNumber>
    </recommendedName>
</protein>
<dbReference type="Gene3D" id="3.30.565.10">
    <property type="entry name" value="Histidine kinase-like ATPase, C-terminal domain"/>
    <property type="match status" value="1"/>
</dbReference>
<dbReference type="Pfam" id="PF02518">
    <property type="entry name" value="HATPase_c"/>
    <property type="match status" value="1"/>
</dbReference>
<dbReference type="InterPro" id="IPR036890">
    <property type="entry name" value="HATPase_C_sf"/>
</dbReference>
<reference evidence="19 20" key="1">
    <citation type="submission" date="2020-07" db="EMBL/GenBank/DDBJ databases">
        <title>Sequencing the genomes of 1000 actinobacteria strains.</title>
        <authorList>
            <person name="Klenk H.-P."/>
        </authorList>
    </citation>
    <scope>NUCLEOTIDE SEQUENCE [LARGE SCALE GENOMIC DNA]</scope>
    <source>
        <strain evidence="19 20">DSM 102047</strain>
    </source>
</reference>
<dbReference type="SMART" id="SM00387">
    <property type="entry name" value="HATPase_c"/>
    <property type="match status" value="1"/>
</dbReference>
<dbReference type="NCBIfam" id="NF040691">
    <property type="entry name" value="MtrAB_MtrB"/>
    <property type="match status" value="1"/>
</dbReference>
<dbReference type="Pfam" id="PF00512">
    <property type="entry name" value="HisKA"/>
    <property type="match status" value="1"/>
</dbReference>
<keyword evidence="6 19" id="KW-0808">Transferase</keyword>
<dbReference type="PANTHER" id="PTHR43547:SF2">
    <property type="entry name" value="HYBRID SIGNAL TRANSDUCTION HISTIDINE KINASE C"/>
    <property type="match status" value="1"/>
</dbReference>
<comment type="caution">
    <text evidence="19">The sequence shown here is derived from an EMBL/GenBank/DDBJ whole genome shotgun (WGS) entry which is preliminary data.</text>
</comment>